<name>A0AA96LNI5_9BACL</name>
<evidence type="ECO:0000313" key="3">
    <source>
        <dbReference type="Proteomes" id="UP001304650"/>
    </source>
</evidence>
<evidence type="ECO:0000313" key="2">
    <source>
        <dbReference type="EMBL" id="WNR43796.1"/>
    </source>
</evidence>
<feature type="domain" description="Right handed beta helix" evidence="1">
    <location>
        <begin position="274"/>
        <end position="374"/>
    </location>
</feature>
<dbReference type="InterPro" id="IPR006626">
    <property type="entry name" value="PbH1"/>
</dbReference>
<organism evidence="2 3">
    <name type="scientific">Paenibacillus roseopurpureus</name>
    <dbReference type="NCBI Taxonomy" id="2918901"/>
    <lineage>
        <taxon>Bacteria</taxon>
        <taxon>Bacillati</taxon>
        <taxon>Bacillota</taxon>
        <taxon>Bacilli</taxon>
        <taxon>Bacillales</taxon>
        <taxon>Paenibacillaceae</taxon>
        <taxon>Paenibacillus</taxon>
    </lineage>
</organism>
<dbReference type="RefSeq" id="WP_314798612.1">
    <property type="nucleotide sequence ID" value="NZ_CP130319.1"/>
</dbReference>
<dbReference type="SUPFAM" id="SSF51126">
    <property type="entry name" value="Pectin lyase-like"/>
    <property type="match status" value="1"/>
</dbReference>
<dbReference type="Pfam" id="PF13229">
    <property type="entry name" value="Beta_helix"/>
    <property type="match status" value="1"/>
</dbReference>
<dbReference type="InterPro" id="IPR039448">
    <property type="entry name" value="Beta_helix"/>
</dbReference>
<dbReference type="AlphaFoldDB" id="A0AA96LNI5"/>
<dbReference type="KEGG" id="proo:MJB10_22265"/>
<dbReference type="Gene3D" id="2.160.20.10">
    <property type="entry name" value="Single-stranded right-handed beta-helix, Pectin lyase-like"/>
    <property type="match status" value="2"/>
</dbReference>
<dbReference type="SMART" id="SM00710">
    <property type="entry name" value="PbH1"/>
    <property type="match status" value="6"/>
</dbReference>
<dbReference type="EMBL" id="CP130319">
    <property type="protein sequence ID" value="WNR43796.1"/>
    <property type="molecule type" value="Genomic_DNA"/>
</dbReference>
<reference evidence="2" key="1">
    <citation type="submission" date="2022-02" db="EMBL/GenBank/DDBJ databases">
        <title>Paenibacillus sp. MBLB1832 Whole Genome Shotgun Sequencing.</title>
        <authorList>
            <person name="Hwang C.Y."/>
            <person name="Cho E.-S."/>
            <person name="Seo M.-J."/>
        </authorList>
    </citation>
    <scope>NUCLEOTIDE SEQUENCE</scope>
    <source>
        <strain evidence="2">MBLB1832</strain>
    </source>
</reference>
<protein>
    <submittedName>
        <fullName evidence="2">Right-handed parallel beta-helix repeat-containing protein</fullName>
    </submittedName>
</protein>
<dbReference type="InterPro" id="IPR012334">
    <property type="entry name" value="Pectin_lyas_fold"/>
</dbReference>
<sequence length="802" mass="87361">MIRAYLKDLDDVNLTSKLPVTNDVLTYDGTLATWVPKQPVISAPTYASASYIIDLNKWGIKNDGTNSAATTKGINDALSWAKAQGITHCVMPSGTYLLKMDSTTYACILMPSGMHLEMADGCKMQLETNSSPWYSIFYLKGVNDSIISGGTIIGDKKTHVYQLGIKFVRGGVNADGSLNSNPNFIRSQTIDRYSNPGLLQLFRLWSIPGVTTTGYSFYQYKDTVSAATLAGSRNNGQFAPAAPTGRGWFADIANANKMIFAIDITSSPLTDAQIAQINAKVDAQNYTHEWGHGIQLLGANNVQILDVDISNCTGDGVVTTWLEYKLNPSDYTQEQMGSFITVHNCNLHHCRRQGISLIGSTDVTVSNNKIHHIGYADDGVTEDGISPMFGIDIESMWSETNIPTWRPELNQSGLELNTRIYIKDNYISDNRRGHFVNADGINIVVENNTFSGYNVGGISSYPNNMYVKYVNNTFMGCELVVKGDNFLCGAVFNNANLTIADVSGAVITNCQIKNGAFTGSALTGYFGTPTVNVAASTFTYGAEHGMGNGAKIVFEQWLGKVPTGISVDKLYYTVSVTPTSFKVSESANGAAITLTDAGTTGFNISRYNYGRFYISDIVVERDWRADNSLSKNFSLLVSGGVIRNIAVKNYELEIVSPANYVGRPIIIDGVTVIEGGANFESCELSNSSFLRIKTGILGGDINLGTTDAQYTRKVLVDQCMFQNVGVNYNGNVTNNRSTFLKANIGKSDNMNAAVITNSYLEDSNINMHWLTHANSMTIARSIFRNVATDVNANTRMLDNLVI</sequence>
<proteinExistence type="predicted"/>
<gene>
    <name evidence="2" type="ORF">MJB10_22265</name>
</gene>
<dbReference type="Proteomes" id="UP001304650">
    <property type="component" value="Chromosome"/>
</dbReference>
<dbReference type="InterPro" id="IPR011050">
    <property type="entry name" value="Pectin_lyase_fold/virulence"/>
</dbReference>
<keyword evidence="3" id="KW-1185">Reference proteome</keyword>
<accession>A0AA96LNI5</accession>
<evidence type="ECO:0000259" key="1">
    <source>
        <dbReference type="Pfam" id="PF13229"/>
    </source>
</evidence>